<dbReference type="AlphaFoldDB" id="A0A4P2Q3G5"/>
<accession>A0A4P2Q3G5</accession>
<sequence length="64" mass="7011">MQGRSRACPRGASGRRRALVARAWGASFRALRSNAFFVVRVLSGAQLVPHITNVWYAAIGDLLQ</sequence>
<protein>
    <submittedName>
        <fullName evidence="1">Uncharacterized protein</fullName>
    </submittedName>
</protein>
<organism evidence="1 2">
    <name type="scientific">Sorangium cellulosum</name>
    <name type="common">Polyangium cellulosum</name>
    <dbReference type="NCBI Taxonomy" id="56"/>
    <lineage>
        <taxon>Bacteria</taxon>
        <taxon>Pseudomonadati</taxon>
        <taxon>Myxococcota</taxon>
        <taxon>Polyangia</taxon>
        <taxon>Polyangiales</taxon>
        <taxon>Polyangiaceae</taxon>
        <taxon>Sorangium</taxon>
    </lineage>
</organism>
<evidence type="ECO:0000313" key="1">
    <source>
        <dbReference type="EMBL" id="AUX23867.1"/>
    </source>
</evidence>
<dbReference type="EMBL" id="CP012670">
    <property type="protein sequence ID" value="AUX23867.1"/>
    <property type="molecule type" value="Genomic_DNA"/>
</dbReference>
<reference evidence="1 2" key="1">
    <citation type="submission" date="2015-09" db="EMBL/GenBank/DDBJ databases">
        <title>Sorangium comparison.</title>
        <authorList>
            <person name="Zaburannyi N."/>
            <person name="Bunk B."/>
            <person name="Overmann J."/>
            <person name="Mueller R."/>
        </authorList>
    </citation>
    <scope>NUCLEOTIDE SEQUENCE [LARGE SCALE GENOMIC DNA]</scope>
    <source>
        <strain evidence="1 2">So ceGT47</strain>
    </source>
</reference>
<evidence type="ECO:0000313" key="2">
    <source>
        <dbReference type="Proteomes" id="UP000295781"/>
    </source>
</evidence>
<dbReference type="Proteomes" id="UP000295781">
    <property type="component" value="Chromosome"/>
</dbReference>
<proteinExistence type="predicted"/>
<name>A0A4P2Q3G5_SORCE</name>
<gene>
    <name evidence="1" type="ORF">SOCEGT47_043970</name>
</gene>